<proteinExistence type="predicted"/>
<accession>M0NHS9</accession>
<dbReference type="PATRIC" id="fig|1227457.3.peg.212"/>
<organism evidence="1 2">
    <name type="scientific">Halococcus thailandensis JCM 13552</name>
    <dbReference type="NCBI Taxonomy" id="1227457"/>
    <lineage>
        <taxon>Archaea</taxon>
        <taxon>Methanobacteriati</taxon>
        <taxon>Methanobacteriota</taxon>
        <taxon>Stenosarchaea group</taxon>
        <taxon>Halobacteria</taxon>
        <taxon>Halobacteriales</taxon>
        <taxon>Halococcaceae</taxon>
        <taxon>Halococcus</taxon>
    </lineage>
</organism>
<dbReference type="AlphaFoldDB" id="M0NHS9"/>
<sequence length="90" mass="10098">MFVRSRLGKEIRCKRVSPGLDDFWWNAALTCVCLFESIDVEIYIGVQLGLPTIIEYCTFMMGSLKAVLPAVTICGCVFNDSDPENVFPKD</sequence>
<dbReference type="EMBL" id="AOMF01000025">
    <property type="protein sequence ID" value="EMA56669.1"/>
    <property type="molecule type" value="Genomic_DNA"/>
</dbReference>
<gene>
    <name evidence="1" type="ORF">C451_01190</name>
</gene>
<dbReference type="Proteomes" id="UP000011680">
    <property type="component" value="Unassembled WGS sequence"/>
</dbReference>
<keyword evidence="2" id="KW-1185">Reference proteome</keyword>
<reference evidence="1 2" key="1">
    <citation type="journal article" date="2014" name="PLoS Genet.">
        <title>Phylogenetically driven sequencing of extremely halophilic archaea reveals strategies for static and dynamic osmo-response.</title>
        <authorList>
            <person name="Becker E.A."/>
            <person name="Seitzer P.M."/>
            <person name="Tritt A."/>
            <person name="Larsen D."/>
            <person name="Krusor M."/>
            <person name="Yao A.I."/>
            <person name="Wu D."/>
            <person name="Madern D."/>
            <person name="Eisen J.A."/>
            <person name="Darling A.E."/>
            <person name="Facciotti M.T."/>
        </authorList>
    </citation>
    <scope>NUCLEOTIDE SEQUENCE [LARGE SCALE GENOMIC DNA]</scope>
    <source>
        <strain evidence="1 2">JCM 13552</strain>
    </source>
</reference>
<evidence type="ECO:0000313" key="2">
    <source>
        <dbReference type="Proteomes" id="UP000011680"/>
    </source>
</evidence>
<protein>
    <submittedName>
        <fullName evidence="1">Uncharacterized protein</fullName>
    </submittedName>
</protein>
<name>M0NHS9_9EURY</name>
<dbReference type="OrthoDB" id="372333at2157"/>
<comment type="caution">
    <text evidence="1">The sequence shown here is derived from an EMBL/GenBank/DDBJ whole genome shotgun (WGS) entry which is preliminary data.</text>
</comment>
<evidence type="ECO:0000313" key="1">
    <source>
        <dbReference type="EMBL" id="EMA56669.1"/>
    </source>
</evidence>